<reference evidence="1 2" key="1">
    <citation type="submission" date="2019-06" db="EMBL/GenBank/DDBJ databases">
        <title>Sequencing the genomes of 1000 actinobacteria strains.</title>
        <authorList>
            <person name="Klenk H.-P."/>
        </authorList>
    </citation>
    <scope>NUCLEOTIDE SEQUENCE [LARGE SCALE GENOMIC DNA]</scope>
    <source>
        <strain evidence="1 2">DSM 45456</strain>
    </source>
</reference>
<dbReference type="Proteomes" id="UP000316628">
    <property type="component" value="Unassembled WGS sequence"/>
</dbReference>
<comment type="caution">
    <text evidence="1">The sequence shown here is derived from an EMBL/GenBank/DDBJ whole genome shotgun (WGS) entry which is preliminary data.</text>
</comment>
<proteinExistence type="predicted"/>
<evidence type="ECO:0000313" key="2">
    <source>
        <dbReference type="Proteomes" id="UP000316628"/>
    </source>
</evidence>
<gene>
    <name evidence="1" type="ORF">FHX81_1466</name>
</gene>
<protein>
    <submittedName>
        <fullName evidence="1">Uncharacterized protein</fullName>
    </submittedName>
</protein>
<dbReference type="EMBL" id="VFPP01000001">
    <property type="protein sequence ID" value="TQM79170.1"/>
    <property type="molecule type" value="Genomic_DNA"/>
</dbReference>
<keyword evidence="2" id="KW-1185">Reference proteome</keyword>
<dbReference type="AlphaFoldDB" id="A0A543J8K9"/>
<organism evidence="1 2">
    <name type="scientific">Saccharothrix saharensis</name>
    <dbReference type="NCBI Taxonomy" id="571190"/>
    <lineage>
        <taxon>Bacteria</taxon>
        <taxon>Bacillati</taxon>
        <taxon>Actinomycetota</taxon>
        <taxon>Actinomycetes</taxon>
        <taxon>Pseudonocardiales</taxon>
        <taxon>Pseudonocardiaceae</taxon>
        <taxon>Saccharothrix</taxon>
    </lineage>
</organism>
<sequence length="177" mass="18667">MGDAEQMWITVVPALEADEDDGAELVVVGIDPASDDPGQQVVNALLDRGHELREGVFYLLPFDLGVRYERGGDRLGVLVLTSPEVLDEMVPNRGAELATATAPLRDAPLVDGGVLLLRREIATDFDPAASEGDQPVVLLVQDGPAAESDLFRAFTAGEAALAVIGPCSGGEEDSDDR</sequence>
<accession>A0A543J8K9</accession>
<name>A0A543J8K9_9PSEU</name>
<dbReference type="RefSeq" id="WP_141976276.1">
    <property type="nucleotide sequence ID" value="NZ_VFPP01000001.1"/>
</dbReference>
<evidence type="ECO:0000313" key="1">
    <source>
        <dbReference type="EMBL" id="TQM79170.1"/>
    </source>
</evidence>
<dbReference type="OrthoDB" id="3381569at2"/>